<evidence type="ECO:0000313" key="2">
    <source>
        <dbReference type="Proteomes" id="UP000324091"/>
    </source>
</evidence>
<gene>
    <name evidence="1" type="ORF">D4764_08G0001270</name>
</gene>
<protein>
    <submittedName>
        <fullName evidence="1">Uncharacterized protein</fullName>
    </submittedName>
</protein>
<sequence length="59" mass="6910">MREERAARPDRRVDRRYNGKKPLQFPHFLSPNGPESLQSFYLNSSVRLSVCLVASQCWD</sequence>
<keyword evidence="2" id="KW-1185">Reference proteome</keyword>
<evidence type="ECO:0000313" key="1">
    <source>
        <dbReference type="EMBL" id="TWW56140.1"/>
    </source>
</evidence>
<organism evidence="1 2">
    <name type="scientific">Takifugu flavidus</name>
    <name type="common">sansaifugu</name>
    <dbReference type="NCBI Taxonomy" id="433684"/>
    <lineage>
        <taxon>Eukaryota</taxon>
        <taxon>Metazoa</taxon>
        <taxon>Chordata</taxon>
        <taxon>Craniata</taxon>
        <taxon>Vertebrata</taxon>
        <taxon>Euteleostomi</taxon>
        <taxon>Actinopterygii</taxon>
        <taxon>Neopterygii</taxon>
        <taxon>Teleostei</taxon>
        <taxon>Neoteleostei</taxon>
        <taxon>Acanthomorphata</taxon>
        <taxon>Eupercaria</taxon>
        <taxon>Tetraodontiformes</taxon>
        <taxon>Tetradontoidea</taxon>
        <taxon>Tetraodontidae</taxon>
        <taxon>Takifugu</taxon>
    </lineage>
</organism>
<accession>A0A5C6MRQ7</accession>
<dbReference type="AlphaFoldDB" id="A0A5C6MRQ7"/>
<dbReference type="EMBL" id="RHFK02000021">
    <property type="protein sequence ID" value="TWW56140.1"/>
    <property type="molecule type" value="Genomic_DNA"/>
</dbReference>
<name>A0A5C6MRQ7_9TELE</name>
<reference evidence="1 2" key="1">
    <citation type="submission" date="2019-04" db="EMBL/GenBank/DDBJ databases">
        <title>Chromosome genome assembly for Takifugu flavidus.</title>
        <authorList>
            <person name="Xiao S."/>
        </authorList>
    </citation>
    <scope>NUCLEOTIDE SEQUENCE [LARGE SCALE GENOMIC DNA]</scope>
    <source>
        <strain evidence="1">HTHZ2018</strain>
        <tissue evidence="1">Muscle</tissue>
    </source>
</reference>
<comment type="caution">
    <text evidence="1">The sequence shown here is derived from an EMBL/GenBank/DDBJ whole genome shotgun (WGS) entry which is preliminary data.</text>
</comment>
<dbReference type="Proteomes" id="UP000324091">
    <property type="component" value="Chromosome 8"/>
</dbReference>
<proteinExistence type="predicted"/>